<protein>
    <submittedName>
        <fullName evidence="1">Uncharacterized protein</fullName>
    </submittedName>
</protein>
<evidence type="ECO:0000313" key="2">
    <source>
        <dbReference type="Proteomes" id="UP001186974"/>
    </source>
</evidence>
<dbReference type="EMBL" id="JAWDJW010000527">
    <property type="protein sequence ID" value="KAK3080516.1"/>
    <property type="molecule type" value="Genomic_DNA"/>
</dbReference>
<organism evidence="1 2">
    <name type="scientific">Coniosporium uncinatum</name>
    <dbReference type="NCBI Taxonomy" id="93489"/>
    <lineage>
        <taxon>Eukaryota</taxon>
        <taxon>Fungi</taxon>
        <taxon>Dikarya</taxon>
        <taxon>Ascomycota</taxon>
        <taxon>Pezizomycotina</taxon>
        <taxon>Dothideomycetes</taxon>
        <taxon>Dothideomycetes incertae sedis</taxon>
        <taxon>Coniosporium</taxon>
    </lineage>
</organism>
<gene>
    <name evidence="1" type="ORF">LTS18_000611</name>
</gene>
<evidence type="ECO:0000313" key="1">
    <source>
        <dbReference type="EMBL" id="KAK3080516.1"/>
    </source>
</evidence>
<keyword evidence="2" id="KW-1185">Reference proteome</keyword>
<sequence length="132" mass="14672">MASLAEILLTRVRGGYTSAGSGFSHYLAGRNNASAQSFSEAEWRGSSSTLRSTLRCWQTTGVTTICTAKEVENRDIDRAHIQAQQTAAETDHSQLADSWKHENSSRPRLLARQLLNTPSRQPFELLQLLQLL</sequence>
<accession>A0ACC3DV65</accession>
<name>A0ACC3DV65_9PEZI</name>
<dbReference type="Proteomes" id="UP001186974">
    <property type="component" value="Unassembled WGS sequence"/>
</dbReference>
<comment type="caution">
    <text evidence="1">The sequence shown here is derived from an EMBL/GenBank/DDBJ whole genome shotgun (WGS) entry which is preliminary data.</text>
</comment>
<proteinExistence type="predicted"/>
<reference evidence="1" key="1">
    <citation type="submission" date="2024-09" db="EMBL/GenBank/DDBJ databases">
        <title>Black Yeasts Isolated from many extreme environments.</title>
        <authorList>
            <person name="Coleine C."/>
            <person name="Stajich J.E."/>
            <person name="Selbmann L."/>
        </authorList>
    </citation>
    <scope>NUCLEOTIDE SEQUENCE</scope>
    <source>
        <strain evidence="1">CCFEE 5737</strain>
    </source>
</reference>